<dbReference type="EMBL" id="LXQA010119448">
    <property type="protein sequence ID" value="MCI20353.1"/>
    <property type="molecule type" value="Genomic_DNA"/>
</dbReference>
<keyword evidence="2" id="KW-1185">Reference proteome</keyword>
<accession>A0A392Q7H8</accession>
<comment type="caution">
    <text evidence="1">The sequence shown here is derived from an EMBL/GenBank/DDBJ whole genome shotgun (WGS) entry which is preliminary data.</text>
</comment>
<dbReference type="Proteomes" id="UP000265520">
    <property type="component" value="Unassembled WGS sequence"/>
</dbReference>
<reference evidence="1 2" key="1">
    <citation type="journal article" date="2018" name="Front. Plant Sci.">
        <title>Red Clover (Trifolium pratense) and Zigzag Clover (T. medium) - A Picture of Genomic Similarities and Differences.</title>
        <authorList>
            <person name="Dluhosova J."/>
            <person name="Istvanek J."/>
            <person name="Nedelnik J."/>
            <person name="Repkova J."/>
        </authorList>
    </citation>
    <scope>NUCLEOTIDE SEQUENCE [LARGE SCALE GENOMIC DNA]</scope>
    <source>
        <strain evidence="2">cv. 10/8</strain>
        <tissue evidence="1">Leaf</tissue>
    </source>
</reference>
<dbReference type="AlphaFoldDB" id="A0A392Q7H8"/>
<evidence type="ECO:0000313" key="1">
    <source>
        <dbReference type="EMBL" id="MCI20353.1"/>
    </source>
</evidence>
<evidence type="ECO:0000313" key="2">
    <source>
        <dbReference type="Proteomes" id="UP000265520"/>
    </source>
</evidence>
<name>A0A392Q7H8_9FABA</name>
<sequence>MLQRLYIQKDHAIQELDPLLHNLSPSLSFPKSQSLIQSNAPLLPTQLLSSLLCLHSLSLCSAAADLPLCRRPLLYMLPSSSSSPLC</sequence>
<protein>
    <submittedName>
        <fullName evidence="1">Uncharacterized protein</fullName>
    </submittedName>
</protein>
<organism evidence="1 2">
    <name type="scientific">Trifolium medium</name>
    <dbReference type="NCBI Taxonomy" id="97028"/>
    <lineage>
        <taxon>Eukaryota</taxon>
        <taxon>Viridiplantae</taxon>
        <taxon>Streptophyta</taxon>
        <taxon>Embryophyta</taxon>
        <taxon>Tracheophyta</taxon>
        <taxon>Spermatophyta</taxon>
        <taxon>Magnoliopsida</taxon>
        <taxon>eudicotyledons</taxon>
        <taxon>Gunneridae</taxon>
        <taxon>Pentapetalae</taxon>
        <taxon>rosids</taxon>
        <taxon>fabids</taxon>
        <taxon>Fabales</taxon>
        <taxon>Fabaceae</taxon>
        <taxon>Papilionoideae</taxon>
        <taxon>50 kb inversion clade</taxon>
        <taxon>NPAAA clade</taxon>
        <taxon>Hologalegina</taxon>
        <taxon>IRL clade</taxon>
        <taxon>Trifolieae</taxon>
        <taxon>Trifolium</taxon>
    </lineage>
</organism>
<proteinExistence type="predicted"/>